<proteinExistence type="predicted"/>
<evidence type="ECO:0000313" key="2">
    <source>
        <dbReference type="EMBL" id="KAJ7221247.1"/>
    </source>
</evidence>
<dbReference type="AlphaFoldDB" id="A0AAD6YH17"/>
<sequence length="311" mass="34938">MPADDAENIIPNATRECKKCHRAFPSSEKFAKCGHCRDIGRASAARKRAEAKGRNEAAEAAVRQSEAAEDRHVKRVKRRRVDDPESRADSDSGGDADHPFYNADSDIEDSSSEVFATHQLLFATLRARARSATASKKPLEFIGSFRMVVHPHESERERVQLTAQDVWKATGYRFTVRDNSKLKSGHKTRYFCSQDEGTKKASKPSQKPDAKHRENPGMTRFPCNGRLTISFRLHDESTRVVAIRLKHSVQHAPYYDVSLPSAAADIIRANIDWSTPSELITRVQAQFPSVTANQVGEACRSFTEVLWKRES</sequence>
<feature type="region of interest" description="Disordered" evidence="1">
    <location>
        <begin position="193"/>
        <end position="219"/>
    </location>
</feature>
<feature type="compositionally biased region" description="Basic and acidic residues" evidence="1">
    <location>
        <begin position="80"/>
        <end position="98"/>
    </location>
</feature>
<accession>A0AAD6YH17</accession>
<keyword evidence="3" id="KW-1185">Reference proteome</keyword>
<feature type="compositionally biased region" description="Basic and acidic residues" evidence="1">
    <location>
        <begin position="47"/>
        <end position="57"/>
    </location>
</feature>
<dbReference type="Proteomes" id="UP001219525">
    <property type="component" value="Unassembled WGS sequence"/>
</dbReference>
<comment type="caution">
    <text evidence="2">The sequence shown here is derived from an EMBL/GenBank/DDBJ whole genome shotgun (WGS) entry which is preliminary data.</text>
</comment>
<name>A0AAD6YH17_9AGAR</name>
<reference evidence="2" key="1">
    <citation type="submission" date="2023-03" db="EMBL/GenBank/DDBJ databases">
        <title>Massive genome expansion in bonnet fungi (Mycena s.s.) driven by repeated elements and novel gene families across ecological guilds.</title>
        <authorList>
            <consortium name="Lawrence Berkeley National Laboratory"/>
            <person name="Harder C.B."/>
            <person name="Miyauchi S."/>
            <person name="Viragh M."/>
            <person name="Kuo A."/>
            <person name="Thoen E."/>
            <person name="Andreopoulos B."/>
            <person name="Lu D."/>
            <person name="Skrede I."/>
            <person name="Drula E."/>
            <person name="Henrissat B."/>
            <person name="Morin E."/>
            <person name="Kohler A."/>
            <person name="Barry K."/>
            <person name="LaButti K."/>
            <person name="Morin E."/>
            <person name="Salamov A."/>
            <person name="Lipzen A."/>
            <person name="Mereny Z."/>
            <person name="Hegedus B."/>
            <person name="Baldrian P."/>
            <person name="Stursova M."/>
            <person name="Weitz H."/>
            <person name="Taylor A."/>
            <person name="Grigoriev I.V."/>
            <person name="Nagy L.G."/>
            <person name="Martin F."/>
            <person name="Kauserud H."/>
        </authorList>
    </citation>
    <scope>NUCLEOTIDE SEQUENCE</scope>
    <source>
        <strain evidence="2">9144</strain>
    </source>
</reference>
<organism evidence="2 3">
    <name type="scientific">Mycena pura</name>
    <dbReference type="NCBI Taxonomy" id="153505"/>
    <lineage>
        <taxon>Eukaryota</taxon>
        <taxon>Fungi</taxon>
        <taxon>Dikarya</taxon>
        <taxon>Basidiomycota</taxon>
        <taxon>Agaricomycotina</taxon>
        <taxon>Agaricomycetes</taxon>
        <taxon>Agaricomycetidae</taxon>
        <taxon>Agaricales</taxon>
        <taxon>Marasmiineae</taxon>
        <taxon>Mycenaceae</taxon>
        <taxon>Mycena</taxon>
    </lineage>
</organism>
<feature type="region of interest" description="Disordered" evidence="1">
    <location>
        <begin position="43"/>
        <end position="103"/>
    </location>
</feature>
<evidence type="ECO:0000256" key="1">
    <source>
        <dbReference type="SAM" id="MobiDB-lite"/>
    </source>
</evidence>
<dbReference type="EMBL" id="JARJCW010000008">
    <property type="protein sequence ID" value="KAJ7221247.1"/>
    <property type="molecule type" value="Genomic_DNA"/>
</dbReference>
<protein>
    <submittedName>
        <fullName evidence="2">Uncharacterized protein</fullName>
    </submittedName>
</protein>
<evidence type="ECO:0000313" key="3">
    <source>
        <dbReference type="Proteomes" id="UP001219525"/>
    </source>
</evidence>
<gene>
    <name evidence="2" type="ORF">GGX14DRAFT_669164</name>
</gene>
<feature type="compositionally biased region" description="Basic and acidic residues" evidence="1">
    <location>
        <begin position="206"/>
        <end position="215"/>
    </location>
</feature>